<keyword evidence="2" id="KW-1185">Reference proteome</keyword>
<evidence type="ECO:0000313" key="1">
    <source>
        <dbReference type="EMBL" id="KAL0881068.1"/>
    </source>
</evidence>
<gene>
    <name evidence="1" type="ORF">ABMA27_002198</name>
</gene>
<name>A0ABR3HWX2_LOXSC</name>
<reference evidence="1 2" key="1">
    <citation type="submission" date="2024-06" db="EMBL/GenBank/DDBJ databases">
        <title>A chromosome-level genome assembly of beet webworm, Loxostege sticticalis.</title>
        <authorList>
            <person name="Zhang Y."/>
        </authorList>
    </citation>
    <scope>NUCLEOTIDE SEQUENCE [LARGE SCALE GENOMIC DNA]</scope>
    <source>
        <strain evidence="1">AQ026</strain>
        <tissue evidence="1">Whole body</tissue>
    </source>
</reference>
<comment type="caution">
    <text evidence="1">The sequence shown here is derived from an EMBL/GenBank/DDBJ whole genome shotgun (WGS) entry which is preliminary data.</text>
</comment>
<evidence type="ECO:0000313" key="2">
    <source>
        <dbReference type="Proteomes" id="UP001549920"/>
    </source>
</evidence>
<sequence>MVVLECNDDGLYKLGNQFVTITELFSRNQFTVCETKFLDIDISTTGGQGYKRCHCKTKCGNRKCLCKAAGILCNSKCHSSLSCSNK</sequence>
<organism evidence="1 2">
    <name type="scientific">Loxostege sticticalis</name>
    <name type="common">Beet webworm moth</name>
    <dbReference type="NCBI Taxonomy" id="481309"/>
    <lineage>
        <taxon>Eukaryota</taxon>
        <taxon>Metazoa</taxon>
        <taxon>Ecdysozoa</taxon>
        <taxon>Arthropoda</taxon>
        <taxon>Hexapoda</taxon>
        <taxon>Insecta</taxon>
        <taxon>Pterygota</taxon>
        <taxon>Neoptera</taxon>
        <taxon>Endopterygota</taxon>
        <taxon>Lepidoptera</taxon>
        <taxon>Glossata</taxon>
        <taxon>Ditrysia</taxon>
        <taxon>Pyraloidea</taxon>
        <taxon>Crambidae</taxon>
        <taxon>Pyraustinae</taxon>
        <taxon>Loxostege</taxon>
    </lineage>
</organism>
<protein>
    <recommendedName>
        <fullName evidence="3">Metallothionein</fullName>
    </recommendedName>
</protein>
<proteinExistence type="predicted"/>
<dbReference type="Proteomes" id="UP001549920">
    <property type="component" value="Unassembled WGS sequence"/>
</dbReference>
<accession>A0ABR3HWX2</accession>
<evidence type="ECO:0008006" key="3">
    <source>
        <dbReference type="Google" id="ProtNLM"/>
    </source>
</evidence>
<dbReference type="EMBL" id="JBEUOH010000012">
    <property type="protein sequence ID" value="KAL0881068.1"/>
    <property type="molecule type" value="Genomic_DNA"/>
</dbReference>